<proteinExistence type="predicted"/>
<name>A0AAT9FPK0_9BACT</name>
<dbReference type="AlphaFoldDB" id="A0AAT9FPK0"/>
<evidence type="ECO:0000256" key="1">
    <source>
        <dbReference type="SAM" id="MobiDB-lite"/>
    </source>
</evidence>
<reference evidence="2" key="1">
    <citation type="submission" date="2024-07" db="EMBL/GenBank/DDBJ databases">
        <title>Complete genome sequence of Verrucomicrobiaceae bacterium NT6N.</title>
        <authorList>
            <person name="Huang C."/>
            <person name="Takami H."/>
            <person name="Hamasaki K."/>
        </authorList>
    </citation>
    <scope>NUCLEOTIDE SEQUENCE</scope>
    <source>
        <strain evidence="2">NT6N</strain>
    </source>
</reference>
<dbReference type="EMBL" id="AP026866">
    <property type="protein sequence ID" value="BDS07893.1"/>
    <property type="molecule type" value="Genomic_DNA"/>
</dbReference>
<protein>
    <recommendedName>
        <fullName evidence="3">Roadblock/LAMTOR2 domain-containing protein</fullName>
    </recommendedName>
</protein>
<evidence type="ECO:0008006" key="3">
    <source>
        <dbReference type="Google" id="ProtNLM"/>
    </source>
</evidence>
<feature type="region of interest" description="Disordered" evidence="1">
    <location>
        <begin position="1"/>
        <end position="35"/>
    </location>
</feature>
<evidence type="ECO:0000313" key="2">
    <source>
        <dbReference type="EMBL" id="BDS07893.1"/>
    </source>
</evidence>
<feature type="compositionally biased region" description="Polar residues" evidence="1">
    <location>
        <begin position="1"/>
        <end position="11"/>
    </location>
</feature>
<accession>A0AAT9FPK0</accession>
<gene>
    <name evidence="2" type="ORF">NT6N_29330</name>
</gene>
<organism evidence="2">
    <name type="scientific">Oceaniferula spumae</name>
    <dbReference type="NCBI Taxonomy" id="2979115"/>
    <lineage>
        <taxon>Bacteria</taxon>
        <taxon>Pseudomonadati</taxon>
        <taxon>Verrucomicrobiota</taxon>
        <taxon>Verrucomicrobiia</taxon>
        <taxon>Verrucomicrobiales</taxon>
        <taxon>Verrucomicrobiaceae</taxon>
        <taxon>Oceaniferula</taxon>
    </lineage>
</organism>
<dbReference type="KEGG" id="osu:NT6N_29330"/>
<sequence length="150" mass="16409">MIEMSTMSDTPPSTPAPPREIKPPRSISMSMTEEPIKVEEEDNTIDDIREHLQPLYKSGELLGFAICDGDGEIFQNDTFLSHEGLQKAITAFRESGAQLAESGRAVHRMSVEMDDIILVYHGVKAGEGLFVLSSDCQLDQASTLIAALAE</sequence>